<reference evidence="4 5" key="1">
    <citation type="submission" date="2021-06" db="EMBL/GenBank/DDBJ databases">
        <authorList>
            <person name="Palmer J.M."/>
        </authorList>
    </citation>
    <scope>NUCLEOTIDE SEQUENCE [LARGE SCALE GENOMIC DNA]</scope>
    <source>
        <strain evidence="4 5">GA_2019</strain>
        <tissue evidence="4">Muscle</tissue>
    </source>
</reference>
<evidence type="ECO:0000313" key="5">
    <source>
        <dbReference type="Proteomes" id="UP001476798"/>
    </source>
</evidence>
<comment type="caution">
    <text evidence="4">The sequence shown here is derived from an EMBL/GenBank/DDBJ whole genome shotgun (WGS) entry which is preliminary data.</text>
</comment>
<evidence type="ECO:0000259" key="3">
    <source>
        <dbReference type="PROSITE" id="PS50222"/>
    </source>
</evidence>
<name>A0ABV0PL35_9TELE</name>
<dbReference type="PROSITE" id="PS50222">
    <property type="entry name" value="EF_HAND_2"/>
    <property type="match status" value="2"/>
</dbReference>
<dbReference type="Gene3D" id="1.10.238.10">
    <property type="entry name" value="EF-hand"/>
    <property type="match status" value="1"/>
</dbReference>
<dbReference type="CDD" id="cd00051">
    <property type="entry name" value="EFh"/>
    <property type="match status" value="1"/>
</dbReference>
<keyword evidence="5" id="KW-1185">Reference proteome</keyword>
<gene>
    <name evidence="4" type="primary">GPD2_1</name>
    <name evidence="4" type="ORF">GOODEAATRI_003809</name>
</gene>
<dbReference type="InterPro" id="IPR018247">
    <property type="entry name" value="EF_Hand_1_Ca_BS"/>
</dbReference>
<dbReference type="SUPFAM" id="SSF47473">
    <property type="entry name" value="EF-hand"/>
    <property type="match status" value="1"/>
</dbReference>
<keyword evidence="1" id="KW-0479">Metal-binding</keyword>
<keyword evidence="2" id="KW-0106">Calcium</keyword>
<organism evidence="4 5">
    <name type="scientific">Goodea atripinnis</name>
    <dbReference type="NCBI Taxonomy" id="208336"/>
    <lineage>
        <taxon>Eukaryota</taxon>
        <taxon>Metazoa</taxon>
        <taxon>Chordata</taxon>
        <taxon>Craniata</taxon>
        <taxon>Vertebrata</taxon>
        <taxon>Euteleostomi</taxon>
        <taxon>Actinopterygii</taxon>
        <taxon>Neopterygii</taxon>
        <taxon>Teleostei</taxon>
        <taxon>Neoteleostei</taxon>
        <taxon>Acanthomorphata</taxon>
        <taxon>Ovalentaria</taxon>
        <taxon>Atherinomorphae</taxon>
        <taxon>Cyprinodontiformes</taxon>
        <taxon>Goodeidae</taxon>
        <taxon>Goodea</taxon>
    </lineage>
</organism>
<dbReference type="InterPro" id="IPR011992">
    <property type="entry name" value="EF-hand-dom_pair"/>
</dbReference>
<dbReference type="Proteomes" id="UP001476798">
    <property type="component" value="Unassembled WGS sequence"/>
</dbReference>
<accession>A0ABV0PL35</accession>
<evidence type="ECO:0000256" key="1">
    <source>
        <dbReference type="ARBA" id="ARBA00022723"/>
    </source>
</evidence>
<dbReference type="InterPro" id="IPR002048">
    <property type="entry name" value="EF_hand_dom"/>
</dbReference>
<evidence type="ECO:0000256" key="2">
    <source>
        <dbReference type="ARBA" id="ARBA00022837"/>
    </source>
</evidence>
<dbReference type="Pfam" id="PF13499">
    <property type="entry name" value="EF-hand_7"/>
    <property type="match status" value="1"/>
</dbReference>
<proteinExistence type="predicted"/>
<feature type="domain" description="EF-hand" evidence="3">
    <location>
        <begin position="82"/>
        <end position="117"/>
    </location>
</feature>
<feature type="domain" description="EF-hand" evidence="3">
    <location>
        <begin position="21"/>
        <end position="56"/>
    </location>
</feature>
<dbReference type="SMART" id="SM00054">
    <property type="entry name" value="EFh"/>
    <property type="match status" value="1"/>
</dbReference>
<sequence>MGYRSRSEQLTKTSEINLDYQEVVRYKNRFHKFDKESKGFITTVDVQRVLEVSFSLSFSSLPHYTPLIPRFPLVLQSINVQIDENALHEILNEVDLNKNGQVEIDEFLQLMSAVKKGQVSDSRLAILMKTAEETLDIRGPVTVDRSGGGV</sequence>
<protein>
    <submittedName>
        <fullName evidence="4">Glycerol-3-phosphate dehydrogenase</fullName>
    </submittedName>
</protein>
<dbReference type="PROSITE" id="PS00018">
    <property type="entry name" value="EF_HAND_1"/>
    <property type="match status" value="1"/>
</dbReference>
<dbReference type="EMBL" id="JAHRIO010080116">
    <property type="protein sequence ID" value="MEQ2184027.1"/>
    <property type="molecule type" value="Genomic_DNA"/>
</dbReference>
<evidence type="ECO:0000313" key="4">
    <source>
        <dbReference type="EMBL" id="MEQ2184027.1"/>
    </source>
</evidence>